<dbReference type="Pfam" id="PF17200">
    <property type="entry name" value="sCache_2"/>
    <property type="match status" value="1"/>
</dbReference>
<evidence type="ECO:0000256" key="6">
    <source>
        <dbReference type="SAM" id="Phobius"/>
    </source>
</evidence>
<dbReference type="InterPro" id="IPR033480">
    <property type="entry name" value="sCache_2"/>
</dbReference>
<dbReference type="AlphaFoldDB" id="G2SZE9"/>
<dbReference type="OrthoDB" id="9810264at2"/>
<dbReference type="HOGENOM" id="CLU_821063_0_0_9"/>
<dbReference type="GO" id="GO:0005886">
    <property type="term" value="C:plasma membrane"/>
    <property type="evidence" value="ECO:0007669"/>
    <property type="project" value="UniProtKB-SubCell"/>
</dbReference>
<dbReference type="Gene3D" id="1.10.287.950">
    <property type="entry name" value="Methyl-accepting chemotaxis protein"/>
    <property type="match status" value="1"/>
</dbReference>
<keyword evidence="5 6" id="KW-0472">Membrane</keyword>
<feature type="transmembrane region" description="Helical" evidence="6">
    <location>
        <begin position="198"/>
        <end position="222"/>
    </location>
</feature>
<dbReference type="GeneID" id="93722142"/>
<dbReference type="Proteomes" id="UP000008178">
    <property type="component" value="Chromosome"/>
</dbReference>
<dbReference type="SMART" id="SM01049">
    <property type="entry name" value="Cache_2"/>
    <property type="match status" value="1"/>
</dbReference>
<feature type="transmembrane region" description="Helical" evidence="6">
    <location>
        <begin position="6"/>
        <end position="25"/>
    </location>
</feature>
<dbReference type="STRING" id="585394.RHOM_01320"/>
<dbReference type="EMBL" id="CP003040">
    <property type="protein sequence ID" value="AEN95388.1"/>
    <property type="molecule type" value="Genomic_DNA"/>
</dbReference>
<name>G2SZE9_ROSHA</name>
<evidence type="ECO:0000256" key="3">
    <source>
        <dbReference type="ARBA" id="ARBA00022692"/>
    </source>
</evidence>
<organism evidence="8 9">
    <name type="scientific">Roseburia hominis (strain DSM 16839 / JCM 17582 / NCIMB 14029 / A2-183)</name>
    <dbReference type="NCBI Taxonomy" id="585394"/>
    <lineage>
        <taxon>Bacteria</taxon>
        <taxon>Bacillati</taxon>
        <taxon>Bacillota</taxon>
        <taxon>Clostridia</taxon>
        <taxon>Lachnospirales</taxon>
        <taxon>Lachnospiraceae</taxon>
        <taxon>Roseburia</taxon>
    </lineage>
</organism>
<proteinExistence type="predicted"/>
<keyword evidence="2" id="KW-1003">Cell membrane</keyword>
<comment type="subcellular location">
    <subcellularLocation>
        <location evidence="1">Cell membrane</location>
        <topology evidence="1">Multi-pass membrane protein</topology>
    </subcellularLocation>
</comment>
<accession>G2SZE9</accession>
<keyword evidence="9" id="KW-1185">Reference proteome</keyword>
<evidence type="ECO:0000259" key="7">
    <source>
        <dbReference type="SMART" id="SM01049"/>
    </source>
</evidence>
<evidence type="ECO:0000313" key="9">
    <source>
        <dbReference type="Proteomes" id="UP000008178"/>
    </source>
</evidence>
<evidence type="ECO:0000256" key="4">
    <source>
        <dbReference type="ARBA" id="ARBA00022989"/>
    </source>
</evidence>
<feature type="domain" description="Single Cache" evidence="7">
    <location>
        <begin position="35"/>
        <end position="128"/>
    </location>
</feature>
<evidence type="ECO:0000256" key="1">
    <source>
        <dbReference type="ARBA" id="ARBA00004651"/>
    </source>
</evidence>
<evidence type="ECO:0000313" key="8">
    <source>
        <dbReference type="EMBL" id="AEN95388.1"/>
    </source>
</evidence>
<sequence length="338" mass="36785">MIILALITLIGTLAIGILSVNRILIMERGSESVLRASIEEDYDENIKNQVDNAISMLDAVYAGYENGDYSYEEAETRGADLLRELRYGDGGYFWADTYDGENVVLLGSATEGTNRMETKDADGYQMVKEIIRVGQEPDGGYTDYVFPKEGETESSPKRSYSRAFEPFGWVVGTGNYIDYIDETVEKETQAMRENVKTALIAIIGTGSLLIVIVMAVCLYMAFSLSRSFQVAQIQKVTEEVTSSVAQLSSDAEQLLAFVGNDVVASYDTFDEVADAYNQDAGKIDALISDFSATSEELLASIDGVLDAMEGIATATNEGAKGTTDIAQKTVEVKSKADT</sequence>
<keyword evidence="3 6" id="KW-0812">Transmembrane</keyword>
<dbReference type="RefSeq" id="WP_014078482.1">
    <property type="nucleotide sequence ID" value="NC_015977.1"/>
</dbReference>
<gene>
    <name evidence="8" type="ordered locus">RHOM_01320</name>
</gene>
<dbReference type="eggNOG" id="COG0840">
    <property type="taxonomic scope" value="Bacteria"/>
</dbReference>
<dbReference type="SUPFAM" id="SSF58104">
    <property type="entry name" value="Methyl-accepting chemotaxis protein (MCP) signaling domain"/>
    <property type="match status" value="1"/>
</dbReference>
<keyword evidence="4 6" id="KW-1133">Transmembrane helix</keyword>
<dbReference type="KEGG" id="rho:RHOM_01320"/>
<dbReference type="Gene3D" id="3.30.450.20">
    <property type="entry name" value="PAS domain"/>
    <property type="match status" value="1"/>
</dbReference>
<reference evidence="8 9" key="1">
    <citation type="journal article" date="2015" name="Genome Announc.">
        <title>Complete genome sequence of the human gut symbiont Roseburia hominis.</title>
        <authorList>
            <person name="Travis A.J."/>
            <person name="Kelly D."/>
            <person name="Flint H.J."/>
            <person name="Aminov R.I."/>
        </authorList>
    </citation>
    <scope>NUCLEOTIDE SEQUENCE [LARGE SCALE GENOMIC DNA]</scope>
    <source>
        <strain evidence="9">DSM 16839 / JCM 17582 / NCIMB 14029 / A2-183</strain>
    </source>
</reference>
<evidence type="ECO:0000256" key="5">
    <source>
        <dbReference type="ARBA" id="ARBA00023136"/>
    </source>
</evidence>
<evidence type="ECO:0000256" key="2">
    <source>
        <dbReference type="ARBA" id="ARBA00022475"/>
    </source>
</evidence>
<dbReference type="eggNOG" id="COG4564">
    <property type="taxonomic scope" value="Bacteria"/>
</dbReference>
<protein>
    <submittedName>
        <fullName evidence="8">Methyl-accepting chemotaxis sensory transducer</fullName>
    </submittedName>
</protein>